<dbReference type="OrthoDB" id="5969463at2759"/>
<dbReference type="GeneID" id="118417394"/>
<evidence type="ECO:0000256" key="1">
    <source>
        <dbReference type="ARBA" id="ARBA00004141"/>
    </source>
</evidence>
<feature type="transmembrane region" description="Helical" evidence="10">
    <location>
        <begin position="534"/>
        <end position="556"/>
    </location>
</feature>
<comment type="subcellular location">
    <subcellularLocation>
        <location evidence="1">Membrane</location>
        <topology evidence="1">Multi-pass membrane protein</topology>
    </subcellularLocation>
</comment>
<dbReference type="SUPFAM" id="SSF81321">
    <property type="entry name" value="Family A G protein-coupled receptor-like"/>
    <property type="match status" value="1"/>
</dbReference>
<feature type="transmembrane region" description="Helical" evidence="10">
    <location>
        <begin position="114"/>
        <end position="131"/>
    </location>
</feature>
<name>A0A9J7LAX2_BRAFL</name>
<gene>
    <name evidence="13" type="primary">LOC118417394</name>
</gene>
<evidence type="ECO:0000256" key="3">
    <source>
        <dbReference type="ARBA" id="ARBA00022989"/>
    </source>
</evidence>
<feature type="compositionally biased region" description="Polar residues" evidence="9">
    <location>
        <begin position="288"/>
        <end position="322"/>
    </location>
</feature>
<feature type="transmembrane region" description="Helical" evidence="10">
    <location>
        <begin position="191"/>
        <end position="212"/>
    </location>
</feature>
<dbReference type="PROSITE" id="PS50262">
    <property type="entry name" value="G_PROTEIN_RECEP_F1_2"/>
    <property type="match status" value="1"/>
</dbReference>
<dbReference type="PANTHER" id="PTHR24238">
    <property type="entry name" value="G-PROTEIN COUPLED RECEPTOR"/>
    <property type="match status" value="1"/>
</dbReference>
<dbReference type="Gene3D" id="1.20.1070.10">
    <property type="entry name" value="Rhodopsin 7-helix transmembrane proteins"/>
    <property type="match status" value="2"/>
</dbReference>
<dbReference type="Pfam" id="PF00001">
    <property type="entry name" value="7tm_1"/>
    <property type="match status" value="1"/>
</dbReference>
<keyword evidence="12" id="KW-1185">Reference proteome</keyword>
<feature type="domain" description="G-protein coupled receptors family 1 profile" evidence="11">
    <location>
        <begin position="95"/>
        <end position="592"/>
    </location>
</feature>
<feature type="compositionally biased region" description="Polar residues" evidence="9">
    <location>
        <begin position="351"/>
        <end position="362"/>
    </location>
</feature>
<dbReference type="AlphaFoldDB" id="A0A9J7LAX2"/>
<evidence type="ECO:0000313" key="12">
    <source>
        <dbReference type="Proteomes" id="UP000001554"/>
    </source>
</evidence>
<feature type="transmembrane region" description="Helical" evidence="10">
    <location>
        <begin position="79"/>
        <end position="102"/>
    </location>
</feature>
<feature type="compositionally biased region" description="Basic and acidic residues" evidence="9">
    <location>
        <begin position="364"/>
        <end position="399"/>
    </location>
</feature>
<protein>
    <submittedName>
        <fullName evidence="13">Muscarinic acetylcholine receptor gar-3-like</fullName>
    </submittedName>
</protein>
<keyword evidence="3 10" id="KW-1133">Transmembrane helix</keyword>
<evidence type="ECO:0000256" key="9">
    <source>
        <dbReference type="SAM" id="MobiDB-lite"/>
    </source>
</evidence>
<evidence type="ECO:0000313" key="13">
    <source>
        <dbReference type="RefSeq" id="XP_035678843.1"/>
    </source>
</evidence>
<sequence length="622" mass="68477">MAMFPTNSSASNGTFPPALTRVPSFVTRTDPFVTRSHPFVTRTDPFVTRTDPAVTRLCLNVGQAQLERLVDELVAESKAHVTALLVLVCLLGTVGNLLVVLVSARRRKQSSATVCLTSLAAVDLLICGVFVPHKIYQIFHTTYTGAAWCKVNPYFMTAGLLGSTFLLDVIAVDRYRAVCRPLRYCTTKKRWTVAGCAGTVLLGAALSVPNLIGPAVLAGVPVGPACQTISICLLQEGVVQRQAFFVATAAIFFASVLMMVVLYAQVFLRVRASGRSIPGRSTIWTASAASVRPQQSDSTPRDSTPCDSTPRDSTPCDSTPCDSTPRESTPHDSTQCDSTSRDSKPRDSTPRDSTPCDSTPCDSTPRDSTPRDSTPRDRTLGDSTPRDSSPRDSTTDEKPNTQAPPRELTNNAVSQRKSDSTETSQRNSDSTLTPQPKTTSTLMPPLGSTKPLTPQRKSNNALTLPQMSDSPMVQRRSGIAMTSQFNNTLMPPISCTALAYQRNSFSIPRLVPPDRKDTPSAFLTTQHQFRVAKLLMLVTMVFMLSWLPYWSLTFYMWTNPTWLRDQHYVTKKVVDFFQHFYLVNHALNPIIYAFVQRDFRRGLADMLKVRVGVSGNRNKRSS</sequence>
<feature type="region of interest" description="Disordered" evidence="9">
    <location>
        <begin position="288"/>
        <end position="470"/>
    </location>
</feature>
<dbReference type="KEGG" id="bfo:118417394"/>
<feature type="compositionally biased region" description="Polar residues" evidence="9">
    <location>
        <begin position="450"/>
        <end position="470"/>
    </location>
</feature>
<proteinExistence type="inferred from homology"/>
<comment type="similarity">
    <text evidence="8">Belongs to the G-protein coupled receptor 1 family.</text>
</comment>
<evidence type="ECO:0000256" key="6">
    <source>
        <dbReference type="ARBA" id="ARBA00023170"/>
    </source>
</evidence>
<dbReference type="InterPro" id="IPR017452">
    <property type="entry name" value="GPCR_Rhodpsn_7TM"/>
</dbReference>
<accession>A0A9J7LAX2</accession>
<evidence type="ECO:0000256" key="2">
    <source>
        <dbReference type="ARBA" id="ARBA00022692"/>
    </source>
</evidence>
<dbReference type="PRINTS" id="PR00237">
    <property type="entry name" value="GPCRRHODOPSN"/>
</dbReference>
<feature type="transmembrane region" description="Helical" evidence="10">
    <location>
        <begin position="576"/>
        <end position="595"/>
    </location>
</feature>
<evidence type="ECO:0000256" key="5">
    <source>
        <dbReference type="ARBA" id="ARBA00023136"/>
    </source>
</evidence>
<keyword evidence="5 10" id="KW-0472">Membrane</keyword>
<keyword evidence="2 8" id="KW-0812">Transmembrane</keyword>
<dbReference type="CDD" id="cd00637">
    <property type="entry name" value="7tm_classA_rhodopsin-like"/>
    <property type="match status" value="1"/>
</dbReference>
<feature type="transmembrane region" description="Helical" evidence="10">
    <location>
        <begin position="151"/>
        <end position="170"/>
    </location>
</feature>
<evidence type="ECO:0000256" key="7">
    <source>
        <dbReference type="ARBA" id="ARBA00023224"/>
    </source>
</evidence>
<organism evidence="12 13">
    <name type="scientific">Branchiostoma floridae</name>
    <name type="common">Florida lancelet</name>
    <name type="synonym">Amphioxus</name>
    <dbReference type="NCBI Taxonomy" id="7739"/>
    <lineage>
        <taxon>Eukaryota</taxon>
        <taxon>Metazoa</taxon>
        <taxon>Chordata</taxon>
        <taxon>Cephalochordata</taxon>
        <taxon>Leptocardii</taxon>
        <taxon>Amphioxiformes</taxon>
        <taxon>Branchiostomatidae</taxon>
        <taxon>Branchiostoma</taxon>
    </lineage>
</organism>
<dbReference type="GO" id="GO:0016020">
    <property type="term" value="C:membrane"/>
    <property type="evidence" value="ECO:0007669"/>
    <property type="project" value="UniProtKB-SubCell"/>
</dbReference>
<dbReference type="GO" id="GO:0004930">
    <property type="term" value="F:G protein-coupled receptor activity"/>
    <property type="evidence" value="ECO:0007669"/>
    <property type="project" value="UniProtKB-KW"/>
</dbReference>
<dbReference type="InterPro" id="IPR000276">
    <property type="entry name" value="GPCR_Rhodpsn"/>
</dbReference>
<evidence type="ECO:0000256" key="8">
    <source>
        <dbReference type="RuleBase" id="RU000688"/>
    </source>
</evidence>
<dbReference type="Proteomes" id="UP000001554">
    <property type="component" value="Chromosome 6"/>
</dbReference>
<dbReference type="RefSeq" id="XP_035678843.1">
    <property type="nucleotide sequence ID" value="XM_035822950.1"/>
</dbReference>
<feature type="compositionally biased region" description="Polar residues" evidence="9">
    <location>
        <begin position="400"/>
        <end position="442"/>
    </location>
</feature>
<reference evidence="13" key="2">
    <citation type="submission" date="2025-08" db="UniProtKB">
        <authorList>
            <consortium name="RefSeq"/>
        </authorList>
    </citation>
    <scope>IDENTIFICATION</scope>
    <source>
        <strain evidence="13">S238N-H82</strain>
        <tissue evidence="13">Testes</tissue>
    </source>
</reference>
<dbReference type="PANTHER" id="PTHR24238:SF47">
    <property type="entry name" value="ECDYSTEROIDS_DOPAMINE RECEPTOR-RELATED"/>
    <property type="match status" value="1"/>
</dbReference>
<keyword evidence="6 8" id="KW-0675">Receptor</keyword>
<evidence type="ECO:0000259" key="11">
    <source>
        <dbReference type="PROSITE" id="PS50262"/>
    </source>
</evidence>
<evidence type="ECO:0000256" key="4">
    <source>
        <dbReference type="ARBA" id="ARBA00023040"/>
    </source>
</evidence>
<evidence type="ECO:0000256" key="10">
    <source>
        <dbReference type="SAM" id="Phobius"/>
    </source>
</evidence>
<keyword evidence="4 8" id="KW-0297">G-protein coupled receptor</keyword>
<dbReference type="PROSITE" id="PS00237">
    <property type="entry name" value="G_PROTEIN_RECEP_F1_1"/>
    <property type="match status" value="1"/>
</dbReference>
<feature type="compositionally biased region" description="Basic and acidic residues" evidence="9">
    <location>
        <begin position="339"/>
        <end position="350"/>
    </location>
</feature>
<feature type="transmembrane region" description="Helical" evidence="10">
    <location>
        <begin position="243"/>
        <end position="268"/>
    </location>
</feature>
<keyword evidence="7 8" id="KW-0807">Transducer</keyword>
<reference evidence="12" key="1">
    <citation type="journal article" date="2020" name="Nat. Ecol. Evol.">
        <title>Deeply conserved synteny resolves early events in vertebrate evolution.</title>
        <authorList>
            <person name="Simakov O."/>
            <person name="Marletaz F."/>
            <person name="Yue J.X."/>
            <person name="O'Connell B."/>
            <person name="Jenkins J."/>
            <person name="Brandt A."/>
            <person name="Calef R."/>
            <person name="Tung C.H."/>
            <person name="Huang T.K."/>
            <person name="Schmutz J."/>
            <person name="Satoh N."/>
            <person name="Yu J.K."/>
            <person name="Putnam N.H."/>
            <person name="Green R.E."/>
            <person name="Rokhsar D.S."/>
        </authorList>
    </citation>
    <scope>NUCLEOTIDE SEQUENCE [LARGE SCALE GENOMIC DNA]</scope>
    <source>
        <strain evidence="12">S238N-H82</strain>
    </source>
</reference>